<evidence type="ECO:0000256" key="1">
    <source>
        <dbReference type="ARBA" id="ARBA00004651"/>
    </source>
</evidence>
<accession>A0A6N2T4Q9</accession>
<dbReference type="PANTHER" id="PTHR46795:SF3">
    <property type="entry name" value="ABC TRANSPORTER PERMEASE"/>
    <property type="match status" value="1"/>
</dbReference>
<dbReference type="GO" id="GO:0005886">
    <property type="term" value="C:plasma membrane"/>
    <property type="evidence" value="ECO:0007669"/>
    <property type="project" value="UniProtKB-SubCell"/>
</dbReference>
<dbReference type="GO" id="GO:0055085">
    <property type="term" value="P:transmembrane transport"/>
    <property type="evidence" value="ECO:0007669"/>
    <property type="project" value="UniProtKB-UniRule"/>
</dbReference>
<evidence type="ECO:0000256" key="6">
    <source>
        <dbReference type="PIRNR" id="PIRNR018968"/>
    </source>
</evidence>
<feature type="transmembrane region" description="Helical" evidence="6">
    <location>
        <begin position="621"/>
        <end position="645"/>
    </location>
</feature>
<name>A0A6N2T4Q9_9FIRM</name>
<evidence type="ECO:0000256" key="3">
    <source>
        <dbReference type="ARBA" id="ARBA00022692"/>
    </source>
</evidence>
<keyword evidence="3 6" id="KW-0812">Transmembrane</keyword>
<protein>
    <submittedName>
        <fullName evidence="8">ABC transporter permease protein YxdM</fullName>
    </submittedName>
</protein>
<gene>
    <name evidence="8" type="primary">yxdM_1</name>
    <name evidence="8" type="ORF">CNLFYP112_01623</name>
</gene>
<evidence type="ECO:0000256" key="4">
    <source>
        <dbReference type="ARBA" id="ARBA00022989"/>
    </source>
</evidence>
<comment type="subcellular location">
    <subcellularLocation>
        <location evidence="1 6">Cell membrane</location>
        <topology evidence="1 6">Multi-pass membrane protein</topology>
    </subcellularLocation>
</comment>
<evidence type="ECO:0000256" key="5">
    <source>
        <dbReference type="ARBA" id="ARBA00023136"/>
    </source>
</evidence>
<organism evidence="8">
    <name type="scientific">[Clostridium] nexile</name>
    <dbReference type="NCBI Taxonomy" id="29361"/>
    <lineage>
        <taxon>Bacteria</taxon>
        <taxon>Bacillati</taxon>
        <taxon>Bacillota</taxon>
        <taxon>Clostridia</taxon>
        <taxon>Lachnospirales</taxon>
        <taxon>Lachnospiraceae</taxon>
        <taxon>Tyzzerella</taxon>
    </lineage>
</organism>
<feature type="transmembrane region" description="Helical" evidence="6">
    <location>
        <begin position="286"/>
        <end position="311"/>
    </location>
</feature>
<keyword evidence="4 6" id="KW-1133">Transmembrane helix</keyword>
<reference evidence="8" key="1">
    <citation type="submission" date="2019-11" db="EMBL/GenBank/DDBJ databases">
        <authorList>
            <person name="Feng L."/>
        </authorList>
    </citation>
    <scope>NUCLEOTIDE SEQUENCE</scope>
    <source>
        <strain evidence="8">CnexileLFYP112</strain>
    </source>
</reference>
<dbReference type="InterPro" id="IPR027022">
    <property type="entry name" value="ABC_permease_BceB-typ"/>
</dbReference>
<feature type="transmembrane region" description="Helical" evidence="6">
    <location>
        <begin position="112"/>
        <end position="138"/>
    </location>
</feature>
<dbReference type="PANTHER" id="PTHR46795">
    <property type="entry name" value="ABC TRANSPORTER PERMEASE-RELATED-RELATED"/>
    <property type="match status" value="1"/>
</dbReference>
<keyword evidence="2 6" id="KW-1003">Cell membrane</keyword>
<feature type="transmembrane region" description="Helical" evidence="6">
    <location>
        <begin position="526"/>
        <end position="553"/>
    </location>
</feature>
<feature type="transmembrane region" description="Helical" evidence="6">
    <location>
        <begin position="587"/>
        <end position="609"/>
    </location>
</feature>
<feature type="transmembrane region" description="Helical" evidence="6">
    <location>
        <begin position="21"/>
        <end position="43"/>
    </location>
</feature>
<sequence length="655" mass="74066">MSSSIYGKLAVTNLKKNRKSYVPYIFTCVVTIAMFYIMHSLLYNEGIRQMPGADSLMIILSYGTCVVGIFAVIFLFYTNSFLMKQRKKEIGLYNVLGLGKSHIAKMLICETLIVVAISLILGLGGGILLNKLIFLFLLKMLHFDVALKFSIEIKAISGTLFLFSGIFAANLLFNLIQIKLANPIELLHGGKQGEKEPKTKVIMTIIGVAALGGGYYIAQTTESPLTAMGLFFVAVILVIIGTYALFTAGSIALLKLLKKNKKFYYNTKHFTSVSGMLYRMKQNAVGLANICILSTMVLVMVSTTVALYVGMEDILKTRFPHDVTISGTELSEEEKASIDQTVTDIVEKYGLTYRNDEQYEATPFAVNRVQNKFILSKDDMTSVKEGSYGSMYLMTQDTYNKLEHKNVELSENEVLLYSTKSKSKPSEIEIDGTTYQVRKNLKDMKVDKETYMMIDIYYLIVPNQSIIDHLSETYADNMGNRYYRNIDFRESVKDQLPALEEIRNSLGKIDELSPVECRELERDMMYSFYGSFLFLGIFLGALFLMAMVLIIYYKQISEGYDDKERFAIMQKVGMSRREVKQSIRSQVMIVFFLPLVVAVVHIAVAFKVITKLLSLMNLTNVSLFMTSTIITVIVFAVFYAIVFAITAKEYYRIVK</sequence>
<dbReference type="AlphaFoldDB" id="A0A6N2T4Q9"/>
<keyword evidence="6" id="KW-0813">Transport</keyword>
<dbReference type="InterPro" id="IPR003838">
    <property type="entry name" value="ABC3_permease_C"/>
</dbReference>
<dbReference type="PIRSF" id="PIRSF018968">
    <property type="entry name" value="ABC_permease_BceB"/>
    <property type="match status" value="1"/>
</dbReference>
<feature type="transmembrane region" description="Helical" evidence="6">
    <location>
        <begin position="158"/>
        <end position="180"/>
    </location>
</feature>
<dbReference type="Pfam" id="PF02687">
    <property type="entry name" value="FtsX"/>
    <property type="match status" value="1"/>
</dbReference>
<comment type="similarity">
    <text evidence="6">Belongs to the ABC-4 integral membrane protein family.</text>
</comment>
<dbReference type="EMBL" id="CACRTG010000011">
    <property type="protein sequence ID" value="VYT00400.1"/>
    <property type="molecule type" value="Genomic_DNA"/>
</dbReference>
<feature type="transmembrane region" description="Helical" evidence="6">
    <location>
        <begin position="230"/>
        <end position="254"/>
    </location>
</feature>
<evidence type="ECO:0000259" key="7">
    <source>
        <dbReference type="Pfam" id="PF02687"/>
    </source>
</evidence>
<feature type="transmembrane region" description="Helical" evidence="6">
    <location>
        <begin position="201"/>
        <end position="218"/>
    </location>
</feature>
<keyword evidence="5 6" id="KW-0472">Membrane</keyword>
<dbReference type="InterPro" id="IPR052536">
    <property type="entry name" value="ABC-4_Integral_Memb_Prot"/>
</dbReference>
<proteinExistence type="inferred from homology"/>
<evidence type="ECO:0000313" key="8">
    <source>
        <dbReference type="EMBL" id="VYT00400.1"/>
    </source>
</evidence>
<feature type="transmembrane region" description="Helical" evidence="6">
    <location>
        <begin position="55"/>
        <end position="78"/>
    </location>
</feature>
<evidence type="ECO:0000256" key="2">
    <source>
        <dbReference type="ARBA" id="ARBA00022475"/>
    </source>
</evidence>
<feature type="domain" description="ABC3 transporter permease C-terminal" evidence="7">
    <location>
        <begin position="66"/>
        <end position="168"/>
    </location>
</feature>